<evidence type="ECO:0000256" key="4">
    <source>
        <dbReference type="ARBA" id="ARBA00023002"/>
    </source>
</evidence>
<dbReference type="SUPFAM" id="SSF51735">
    <property type="entry name" value="NAD(P)-binding Rossmann-fold domains"/>
    <property type="match status" value="1"/>
</dbReference>
<dbReference type="Gene3D" id="3.40.50.720">
    <property type="entry name" value="NAD(P)-binding Rossmann-like Domain"/>
    <property type="match status" value="1"/>
</dbReference>
<accession>L8HFT9</accession>
<evidence type="ECO:0000256" key="1">
    <source>
        <dbReference type="ARBA" id="ARBA00003966"/>
    </source>
</evidence>
<dbReference type="KEGG" id="acan:ACA1_152960"/>
<dbReference type="InterPro" id="IPR001236">
    <property type="entry name" value="Lactate/malate_DH_N"/>
</dbReference>
<dbReference type="GO" id="GO:0030060">
    <property type="term" value="F:L-malate dehydrogenase (NAD+) activity"/>
    <property type="evidence" value="ECO:0007669"/>
    <property type="project" value="UniProtKB-EC"/>
</dbReference>
<dbReference type="GO" id="GO:0006108">
    <property type="term" value="P:malate metabolic process"/>
    <property type="evidence" value="ECO:0007669"/>
    <property type="project" value="InterPro"/>
</dbReference>
<comment type="function">
    <text evidence="1">Catalyzes the reversible oxidation of malate to oxaloacetate.</text>
</comment>
<evidence type="ECO:0000256" key="2">
    <source>
        <dbReference type="ARBA" id="ARBA00009613"/>
    </source>
</evidence>
<feature type="domain" description="Lactate/malate dehydrogenase N-terminal" evidence="7">
    <location>
        <begin position="111"/>
        <end position="218"/>
    </location>
</feature>
<reference evidence="9 10" key="1">
    <citation type="journal article" date="2013" name="Genome Biol.">
        <title>Genome of Acanthamoeba castellanii highlights extensive lateral gene transfer and early evolution of tyrosine kinase signaling.</title>
        <authorList>
            <person name="Clarke M."/>
            <person name="Lohan A.J."/>
            <person name="Liu B."/>
            <person name="Lagkouvardos I."/>
            <person name="Roy S."/>
            <person name="Zafar N."/>
            <person name="Bertelli C."/>
            <person name="Schilde C."/>
            <person name="Kianianmomeni A."/>
            <person name="Burglin T.R."/>
            <person name="Frech C."/>
            <person name="Turcotte B."/>
            <person name="Kopec K.O."/>
            <person name="Synnott J.M."/>
            <person name="Choo C."/>
            <person name="Paponov I."/>
            <person name="Finkler A."/>
            <person name="Soon Heng Tan C."/>
            <person name="Hutchins A.P."/>
            <person name="Weinmeier T."/>
            <person name="Rattei T."/>
            <person name="Chu J.S."/>
            <person name="Gimenez G."/>
            <person name="Irimia M."/>
            <person name="Rigden D.J."/>
            <person name="Fitzpatrick D.A."/>
            <person name="Lorenzo-Morales J."/>
            <person name="Bateman A."/>
            <person name="Chiu C.H."/>
            <person name="Tang P."/>
            <person name="Hegemann P."/>
            <person name="Fromm H."/>
            <person name="Raoult D."/>
            <person name="Greub G."/>
            <person name="Miranda-Saavedra D."/>
            <person name="Chen N."/>
            <person name="Nash P."/>
            <person name="Ginger M.L."/>
            <person name="Horn M."/>
            <person name="Schaap P."/>
            <person name="Caler L."/>
            <person name="Loftus B."/>
        </authorList>
    </citation>
    <scope>NUCLEOTIDE SEQUENCE [LARGE SCALE GENOMIC DNA]</scope>
    <source>
        <strain evidence="9 10">Neff</strain>
    </source>
</reference>
<dbReference type="SUPFAM" id="SSF56327">
    <property type="entry name" value="LDH C-terminal domain-like"/>
    <property type="match status" value="1"/>
</dbReference>
<dbReference type="EC" id="1.1.1.37" evidence="3"/>
<dbReference type="FunFam" id="3.90.110.10:FF:000002">
    <property type="entry name" value="Malate dehydrogenase"/>
    <property type="match status" value="1"/>
</dbReference>
<dbReference type="Pfam" id="PF02866">
    <property type="entry name" value="Ldh_1_C"/>
    <property type="match status" value="1"/>
</dbReference>
<sequence>MRRGLSTVSRSATVFGKQACLASSTLRVDRRAYATSPEDAALEAQIEKVLDLVKKQGNLGSEKLTVRKLTELRQTVPEIDRALSSVGDSAVKYMAELEKPGAGPLSAVPPVRVTVTGAAGAIGYAMLFRIASGEMLGKHQPVILQLLELEPAMKALEGVIMELKDCAFPLLHGVTASSDVNKAFEGADFAMLVGAKPRTKGMERGDLLKENANIFSSRARFTAMTRLDHNRGIAQLADKLKCKVTDIERFAIWGNHSATQYPDISHTQINGKWAKDLVDEKWVKDTFIPDVQQRGAAIIAARGSSSAASAANAAIEHMRDWVKGTNGQWTSMGVWTGNGKVGDYGTSPDIYYSFPVVCADGEYTIVQNVPVDKFSAERMQKTNDELVSEKNGVGELAKRTTDPAALLKEQYKGGKQ</sequence>
<keyword evidence="5" id="KW-0520">NAD</keyword>
<dbReference type="Pfam" id="PF00056">
    <property type="entry name" value="Ldh_1_N"/>
    <property type="match status" value="1"/>
</dbReference>
<dbReference type="AlphaFoldDB" id="L8HFT9"/>
<evidence type="ECO:0000259" key="7">
    <source>
        <dbReference type="Pfam" id="PF00056"/>
    </source>
</evidence>
<dbReference type="InterPro" id="IPR015955">
    <property type="entry name" value="Lactate_DH/Glyco_Ohase_4_C"/>
</dbReference>
<dbReference type="PANTHER" id="PTHR23382">
    <property type="entry name" value="MALATE DEHYDROGENASE"/>
    <property type="match status" value="1"/>
</dbReference>
<dbReference type="OrthoDB" id="4069699at2759"/>
<evidence type="ECO:0000256" key="5">
    <source>
        <dbReference type="ARBA" id="ARBA00023027"/>
    </source>
</evidence>
<feature type="domain" description="Lactate/malate dehydrogenase C-terminal" evidence="8">
    <location>
        <begin position="225"/>
        <end position="392"/>
    </location>
</feature>
<dbReference type="Gene3D" id="3.90.110.10">
    <property type="entry name" value="Lactate dehydrogenase/glycoside hydrolase, family 4, C-terminal"/>
    <property type="match status" value="1"/>
</dbReference>
<dbReference type="GeneID" id="14925099"/>
<gene>
    <name evidence="9" type="ORF">ACA1_152960</name>
</gene>
<dbReference type="Proteomes" id="UP000011083">
    <property type="component" value="Unassembled WGS sequence"/>
</dbReference>
<keyword evidence="10" id="KW-1185">Reference proteome</keyword>
<comment type="similarity">
    <text evidence="2">Belongs to the LDH/MDH superfamily. MDH type 2 family.</text>
</comment>
<protein>
    <recommendedName>
        <fullName evidence="3">malate dehydrogenase</fullName>
        <ecNumber evidence="3">1.1.1.37</ecNumber>
    </recommendedName>
</protein>
<dbReference type="InterPro" id="IPR022383">
    <property type="entry name" value="Lactate/malate_DH_C"/>
</dbReference>
<dbReference type="OMA" id="DHMRDWT"/>
<evidence type="ECO:0000256" key="3">
    <source>
        <dbReference type="ARBA" id="ARBA00012995"/>
    </source>
</evidence>
<evidence type="ECO:0000256" key="6">
    <source>
        <dbReference type="SAM" id="MobiDB-lite"/>
    </source>
</evidence>
<evidence type="ECO:0000313" key="10">
    <source>
        <dbReference type="Proteomes" id="UP000011083"/>
    </source>
</evidence>
<name>L8HFT9_ACACF</name>
<organism evidence="9 10">
    <name type="scientific">Acanthamoeba castellanii (strain ATCC 30010 / Neff)</name>
    <dbReference type="NCBI Taxonomy" id="1257118"/>
    <lineage>
        <taxon>Eukaryota</taxon>
        <taxon>Amoebozoa</taxon>
        <taxon>Discosea</taxon>
        <taxon>Longamoebia</taxon>
        <taxon>Centramoebida</taxon>
        <taxon>Acanthamoebidae</taxon>
        <taxon>Acanthamoeba</taxon>
    </lineage>
</organism>
<feature type="region of interest" description="Disordered" evidence="6">
    <location>
        <begin position="390"/>
        <end position="416"/>
    </location>
</feature>
<evidence type="ECO:0000259" key="8">
    <source>
        <dbReference type="Pfam" id="PF02866"/>
    </source>
</evidence>
<dbReference type="FunFam" id="3.40.50.720:FF:000010">
    <property type="entry name" value="Malate dehydrogenase"/>
    <property type="match status" value="1"/>
</dbReference>
<dbReference type="EMBL" id="KB007837">
    <property type="protein sequence ID" value="ELR24097.1"/>
    <property type="molecule type" value="Genomic_DNA"/>
</dbReference>
<dbReference type="InterPro" id="IPR036291">
    <property type="entry name" value="NAD(P)-bd_dom_sf"/>
</dbReference>
<keyword evidence="4" id="KW-0560">Oxidoreductase</keyword>
<dbReference type="RefSeq" id="XP_004353625.1">
    <property type="nucleotide sequence ID" value="XM_004353573.1"/>
</dbReference>
<evidence type="ECO:0000313" key="9">
    <source>
        <dbReference type="EMBL" id="ELR24097.1"/>
    </source>
</evidence>
<dbReference type="STRING" id="1257118.L8HFT9"/>
<proteinExistence type="inferred from homology"/>
<dbReference type="InterPro" id="IPR010945">
    <property type="entry name" value="Malate_DH_type2"/>
</dbReference>
<dbReference type="VEuPathDB" id="AmoebaDB:ACA1_152960"/>